<dbReference type="Gene3D" id="2.40.160.60">
    <property type="entry name" value="Outer membrane protein transport protein (OMPP1/FadL/TodX)"/>
    <property type="match status" value="1"/>
</dbReference>
<keyword evidence="2" id="KW-1185">Reference proteome</keyword>
<organism evidence="1 2">
    <name type="scientific">Chondromyces crocatus</name>
    <dbReference type="NCBI Taxonomy" id="52"/>
    <lineage>
        <taxon>Bacteria</taxon>
        <taxon>Pseudomonadati</taxon>
        <taxon>Myxococcota</taxon>
        <taxon>Polyangia</taxon>
        <taxon>Polyangiales</taxon>
        <taxon>Polyangiaceae</taxon>
        <taxon>Chondromyces</taxon>
    </lineage>
</organism>
<reference evidence="1 2" key="1">
    <citation type="submission" date="2015-07" db="EMBL/GenBank/DDBJ databases">
        <title>Genome analysis of myxobacterium Chondromyces crocatus Cm c5 reveals a high potential for natural compound synthesis and the genetic basis for the loss of fruiting body formation.</title>
        <authorList>
            <person name="Zaburannyi N."/>
            <person name="Bunk B."/>
            <person name="Maier J."/>
            <person name="Overmann J."/>
            <person name="Mueller R."/>
        </authorList>
    </citation>
    <scope>NUCLEOTIDE SEQUENCE [LARGE SCALE GENOMIC DNA]</scope>
    <source>
        <strain evidence="1 2">Cm c5</strain>
    </source>
</reference>
<evidence type="ECO:0000313" key="2">
    <source>
        <dbReference type="Proteomes" id="UP000067626"/>
    </source>
</evidence>
<evidence type="ECO:0008006" key="3">
    <source>
        <dbReference type="Google" id="ProtNLM"/>
    </source>
</evidence>
<dbReference type="EMBL" id="CP012159">
    <property type="protein sequence ID" value="AKT44228.1"/>
    <property type="molecule type" value="Genomic_DNA"/>
</dbReference>
<name>A0A0K1EUC1_CHOCO</name>
<accession>A0A0K1EUC1</accession>
<dbReference type="AlphaFoldDB" id="A0A0K1EUC1"/>
<dbReference type="PATRIC" id="fig|52.7.peg.9305"/>
<dbReference type="Proteomes" id="UP000067626">
    <property type="component" value="Chromosome"/>
</dbReference>
<protein>
    <recommendedName>
        <fullName evidence="3">PorV/PorQ family protein</fullName>
    </recommendedName>
</protein>
<dbReference type="SUPFAM" id="SSF56935">
    <property type="entry name" value="Porins"/>
    <property type="match status" value="1"/>
</dbReference>
<evidence type="ECO:0000313" key="1">
    <source>
        <dbReference type="EMBL" id="AKT44228.1"/>
    </source>
</evidence>
<dbReference type="STRING" id="52.CMC5_084680"/>
<dbReference type="KEGG" id="ccro:CMC5_084680"/>
<sequence length="333" mass="34778">MCFGRWATFLLTIGIGIGAGPRQASAEPTPITPQLAYAYGENETPRAAAMGGALRSLGNATSAIFVNPAAMVETRVYHVEALAQISPEARRQVYGGVVSDSVTGRLAGSISVLGGFIDGDGTDRSYLDARVALAYPITDRLFLGLTGKYAKIFQEGRLGAGGLGNSAVSGGLRDADDGDGGYLASVDEFTFDAGLILKVSDAVYISAVGQNLTYPKHGLLPTTVGGGVGIGTQDFSVEVDALADFNSYLDPSMRLMVGGEYLVANHFPIRLGYRFDQGAKQHALSGGLGYVGNEFAIEASVRRALADPGATTVFFSLSYHLEAAGLTRSPAEM</sequence>
<proteinExistence type="predicted"/>
<gene>
    <name evidence="1" type="ORF">CMC5_084680</name>
</gene>